<evidence type="ECO:0000313" key="10">
    <source>
        <dbReference type="EMBL" id="GFS15039.1"/>
    </source>
</evidence>
<dbReference type="GO" id="GO:0004558">
    <property type="term" value="F:alpha-1,4-glucosidase activity"/>
    <property type="evidence" value="ECO:0007669"/>
    <property type="project" value="TreeGrafter"/>
</dbReference>
<dbReference type="PANTHER" id="PTHR22762:SF131">
    <property type="entry name" value="GLYCOSIDE HYDROLASE FAMILY 31 N-TERMINAL DOMAIN-CONTAINING PROTEIN"/>
    <property type="match status" value="1"/>
</dbReference>
<dbReference type="GO" id="GO:0016020">
    <property type="term" value="C:membrane"/>
    <property type="evidence" value="ECO:0007669"/>
    <property type="project" value="UniProtKB-SubCell"/>
</dbReference>
<keyword evidence="11" id="KW-1185">Reference proteome</keyword>
<accession>A0AAV4IZ89</accession>
<keyword evidence="6 8" id="KW-0326">Glycosidase</keyword>
<dbReference type="Gene3D" id="2.60.40.1760">
    <property type="entry name" value="glycosyl hydrolase (family 31)"/>
    <property type="match status" value="1"/>
</dbReference>
<comment type="caution">
    <text evidence="7">Lacks conserved residue(s) required for the propagation of feature annotation.</text>
</comment>
<evidence type="ECO:0000313" key="11">
    <source>
        <dbReference type="Proteomes" id="UP000762676"/>
    </source>
</evidence>
<dbReference type="PANTHER" id="PTHR22762">
    <property type="entry name" value="ALPHA-GLUCOSIDASE"/>
    <property type="match status" value="1"/>
</dbReference>
<dbReference type="InterPro" id="IPR048395">
    <property type="entry name" value="Glyco_hydro_31_C"/>
</dbReference>
<evidence type="ECO:0000256" key="5">
    <source>
        <dbReference type="ARBA" id="ARBA00023157"/>
    </source>
</evidence>
<dbReference type="Pfam" id="PF01055">
    <property type="entry name" value="Glyco_hydro_31_2nd"/>
    <property type="match status" value="1"/>
</dbReference>
<dbReference type="InterPro" id="IPR000519">
    <property type="entry name" value="P_trefoil_dom"/>
</dbReference>
<dbReference type="GO" id="GO:0030246">
    <property type="term" value="F:carbohydrate binding"/>
    <property type="evidence" value="ECO:0007669"/>
    <property type="project" value="InterPro"/>
</dbReference>
<dbReference type="SMART" id="SM00018">
    <property type="entry name" value="PD"/>
    <property type="match status" value="1"/>
</dbReference>
<protein>
    <submittedName>
        <fullName evidence="10">Lysosomal alpha-glucosidase</fullName>
    </submittedName>
</protein>
<dbReference type="PROSITE" id="PS00129">
    <property type="entry name" value="GLYCOSYL_HYDROL_F31_1"/>
    <property type="match status" value="1"/>
</dbReference>
<evidence type="ECO:0000256" key="6">
    <source>
        <dbReference type="ARBA" id="ARBA00023295"/>
    </source>
</evidence>
<feature type="domain" description="P-type" evidence="9">
    <location>
        <begin position="78"/>
        <end position="124"/>
    </location>
</feature>
<dbReference type="SUPFAM" id="SSF74650">
    <property type="entry name" value="Galactose mutarotase-like"/>
    <property type="match status" value="1"/>
</dbReference>
<dbReference type="PROSITE" id="PS51448">
    <property type="entry name" value="P_TREFOIL_2"/>
    <property type="match status" value="1"/>
</dbReference>
<dbReference type="AlphaFoldDB" id="A0AAV4IZ89"/>
<dbReference type="Gene3D" id="3.20.20.80">
    <property type="entry name" value="Glycosidases"/>
    <property type="match status" value="1"/>
</dbReference>
<evidence type="ECO:0000256" key="2">
    <source>
        <dbReference type="ARBA" id="ARBA00007806"/>
    </source>
</evidence>
<name>A0AAV4IZ89_9GAST</name>
<comment type="similarity">
    <text evidence="2 8">Belongs to the glycosyl hydrolase 31 family.</text>
</comment>
<dbReference type="Pfam" id="PF00088">
    <property type="entry name" value="Trefoil"/>
    <property type="match status" value="1"/>
</dbReference>
<dbReference type="CDD" id="cd14752">
    <property type="entry name" value="GH31_N"/>
    <property type="match status" value="1"/>
</dbReference>
<dbReference type="GO" id="GO:0005975">
    <property type="term" value="P:carbohydrate metabolic process"/>
    <property type="evidence" value="ECO:0007669"/>
    <property type="project" value="InterPro"/>
</dbReference>
<dbReference type="Gene3D" id="4.10.110.10">
    <property type="entry name" value="Spasmolytic Protein, domain 1"/>
    <property type="match status" value="1"/>
</dbReference>
<organism evidence="10 11">
    <name type="scientific">Elysia marginata</name>
    <dbReference type="NCBI Taxonomy" id="1093978"/>
    <lineage>
        <taxon>Eukaryota</taxon>
        <taxon>Metazoa</taxon>
        <taxon>Spiralia</taxon>
        <taxon>Lophotrochozoa</taxon>
        <taxon>Mollusca</taxon>
        <taxon>Gastropoda</taxon>
        <taxon>Heterobranchia</taxon>
        <taxon>Euthyneura</taxon>
        <taxon>Panpulmonata</taxon>
        <taxon>Sacoglossa</taxon>
        <taxon>Placobranchoidea</taxon>
        <taxon>Plakobranchidae</taxon>
        <taxon>Elysia</taxon>
    </lineage>
</organism>
<keyword evidence="3 8" id="KW-0378">Hydrolase</keyword>
<dbReference type="SUPFAM" id="SSF51445">
    <property type="entry name" value="(Trans)glycosidases"/>
    <property type="match status" value="1"/>
</dbReference>
<sequence length="939" mass="105971">MALLAMKGKPKSSRNEFPLLDYKARKRSLRGEPNRIRKSYFLYATLMISQLLWTEAEASPSHVEDKTQVLRFIPETAPKCTIEQNNRFDCWPEVRNATQKACKARGCCWEEKVSKGVPFCYFPANYGSYTASNVTEYTTGITASLSRTDSTIFPPDIKKLTLKIDFQTESRLRIKILDPEKSRFEPPVEVPSKAEAVEKPLYKVVVNESPFNIIVTRTSTNATVFDTTGMAPFIFADQFLQIGTRLSTHFLYGLGEHRYKFLHQLDSWRKLVFWTHGYPPTEKNGYGSHPFYLNLEGAGSGKLRDAHGVLLLNSNAAEAILQPYGHDAIGAVTFRSIGGVIDLFVLLGPSPLSVASQYAQVVGRPYMPPFWSLGFHLCRWGYNNSTKLQQVIKRNREANMPYDVQWGDIDYMDQHKDWTFDKKNFSNLPDIVNDLHKNKQRYIIMADPAISSTQPSGTYKPFDDGRKMDIFIKDNKGKILIGKVWPGKTAFPDFFHPKAYDYWLEQAREFHKKIPFDGLWIDMNEPSNFVTGSVKGCSKKSKLDNPPYVPGTIDQSLIDATLCPSGKQYLSSHYDLQNMYGWSQANVSRGVLDKLYSNKRSPIITRSTFVGSGKFAGHWLGDNNSSYSDMAYSIDGMLNFNLFAIPQVGADICGFQSNTSPELCTRWHQLGVFYPFMRNHNTLTPKDQDPASFKTPYIDHIRKALQLRYQLLAVLYTNFYIAHTEGLPIVRPLFFLYPAVEGLSHQFMWTDQLLVSPVLAKGASTVEAFLPQDIWYDLQSGVPYKGQGKKVTLNAPLDTINVHIKGGSILPLLPATVRTDLARQQKFTITVAPSNAATATGQLYWDDGESRDSIIAKKYSLIEFKLEGKILTGSATMSGYKPASGIIADKVVFLGIKSIPSKVTVNTVPVNFRYEVREKKLTAFALSLNMLKPFTVTWT</sequence>
<evidence type="ECO:0000256" key="1">
    <source>
        <dbReference type="ARBA" id="ARBA00004370"/>
    </source>
</evidence>
<dbReference type="CDD" id="cd06602">
    <property type="entry name" value="GH31_MGAM_SI_GAA"/>
    <property type="match status" value="1"/>
</dbReference>
<comment type="subcellular location">
    <subcellularLocation>
        <location evidence="1">Membrane</location>
    </subcellularLocation>
</comment>
<comment type="caution">
    <text evidence="10">The sequence shown here is derived from an EMBL/GenBank/DDBJ whole genome shotgun (WGS) entry which is preliminary data.</text>
</comment>
<dbReference type="InterPro" id="IPR011013">
    <property type="entry name" value="Gal_mutarotase_sf_dom"/>
</dbReference>
<evidence type="ECO:0000256" key="4">
    <source>
        <dbReference type="ARBA" id="ARBA00023136"/>
    </source>
</evidence>
<keyword evidence="5" id="KW-1015">Disulfide bond</keyword>
<evidence type="ECO:0000259" key="9">
    <source>
        <dbReference type="PROSITE" id="PS51448"/>
    </source>
</evidence>
<evidence type="ECO:0000256" key="3">
    <source>
        <dbReference type="ARBA" id="ARBA00022801"/>
    </source>
</evidence>
<dbReference type="CDD" id="cd00111">
    <property type="entry name" value="Trefoil"/>
    <property type="match status" value="1"/>
</dbReference>
<dbReference type="InterPro" id="IPR017853">
    <property type="entry name" value="GH"/>
</dbReference>
<dbReference type="SUPFAM" id="SSF51011">
    <property type="entry name" value="Glycosyl hydrolase domain"/>
    <property type="match status" value="1"/>
</dbReference>
<dbReference type="Proteomes" id="UP000762676">
    <property type="component" value="Unassembled WGS sequence"/>
</dbReference>
<dbReference type="Pfam" id="PF21365">
    <property type="entry name" value="Glyco_hydro_31_3rd"/>
    <property type="match status" value="1"/>
</dbReference>
<dbReference type="InterPro" id="IPR030458">
    <property type="entry name" value="Glyco_hydro_31_AS"/>
</dbReference>
<evidence type="ECO:0000256" key="8">
    <source>
        <dbReference type="RuleBase" id="RU361185"/>
    </source>
</evidence>
<dbReference type="EMBL" id="BMAT01013544">
    <property type="protein sequence ID" value="GFS15039.1"/>
    <property type="molecule type" value="Genomic_DNA"/>
</dbReference>
<dbReference type="InterPro" id="IPR044913">
    <property type="entry name" value="P_trefoil_dom_sf"/>
</dbReference>
<dbReference type="InterPro" id="IPR013780">
    <property type="entry name" value="Glyco_hydro_b"/>
</dbReference>
<keyword evidence="4" id="KW-0472">Membrane</keyword>
<reference evidence="10 11" key="1">
    <citation type="journal article" date="2021" name="Elife">
        <title>Chloroplast acquisition without the gene transfer in kleptoplastic sea slugs, Plakobranchus ocellatus.</title>
        <authorList>
            <person name="Maeda T."/>
            <person name="Takahashi S."/>
            <person name="Yoshida T."/>
            <person name="Shimamura S."/>
            <person name="Takaki Y."/>
            <person name="Nagai Y."/>
            <person name="Toyoda A."/>
            <person name="Suzuki Y."/>
            <person name="Arimoto A."/>
            <person name="Ishii H."/>
            <person name="Satoh N."/>
            <person name="Nishiyama T."/>
            <person name="Hasebe M."/>
            <person name="Maruyama T."/>
            <person name="Minagawa J."/>
            <person name="Obokata J."/>
            <person name="Shigenobu S."/>
        </authorList>
    </citation>
    <scope>NUCLEOTIDE SEQUENCE [LARGE SCALE GENOMIC DNA]</scope>
</reference>
<gene>
    <name evidence="10" type="ORF">ElyMa_006761400</name>
</gene>
<proteinExistence type="inferred from homology"/>
<evidence type="ECO:0000256" key="7">
    <source>
        <dbReference type="PROSITE-ProRule" id="PRU00779"/>
    </source>
</evidence>
<dbReference type="InterPro" id="IPR000322">
    <property type="entry name" value="Glyco_hydro_31_TIM"/>
</dbReference>
<dbReference type="Gene3D" id="2.60.40.1180">
    <property type="entry name" value="Golgi alpha-mannosidase II"/>
    <property type="match status" value="2"/>
</dbReference>